<dbReference type="EMBL" id="JAGMVJ010000006">
    <property type="protein sequence ID" value="KAH7089773.1"/>
    <property type="molecule type" value="Genomic_DNA"/>
</dbReference>
<dbReference type="AlphaFoldDB" id="A0A8K0RC47"/>
<dbReference type="InterPro" id="IPR010730">
    <property type="entry name" value="HET"/>
</dbReference>
<dbReference type="PANTHER" id="PTHR33112">
    <property type="entry name" value="DOMAIN PROTEIN, PUTATIVE-RELATED"/>
    <property type="match status" value="1"/>
</dbReference>
<protein>
    <submittedName>
        <fullName evidence="2">Heterokaryon incompatibility protein-domain-containing protein</fullName>
    </submittedName>
</protein>
<evidence type="ECO:0000259" key="1">
    <source>
        <dbReference type="Pfam" id="PF06985"/>
    </source>
</evidence>
<comment type="caution">
    <text evidence="2">The sequence shown here is derived from an EMBL/GenBank/DDBJ whole genome shotgun (WGS) entry which is preliminary data.</text>
</comment>
<dbReference type="Proteomes" id="UP000813461">
    <property type="component" value="Unassembled WGS sequence"/>
</dbReference>
<name>A0A8K0RC47_9PLEO</name>
<keyword evidence="3" id="KW-1185">Reference proteome</keyword>
<dbReference type="OrthoDB" id="5135333at2759"/>
<proteinExistence type="predicted"/>
<evidence type="ECO:0000313" key="2">
    <source>
        <dbReference type="EMBL" id="KAH7089773.1"/>
    </source>
</evidence>
<reference evidence="2" key="1">
    <citation type="journal article" date="2021" name="Nat. Commun.">
        <title>Genetic determinants of endophytism in the Arabidopsis root mycobiome.</title>
        <authorList>
            <person name="Mesny F."/>
            <person name="Miyauchi S."/>
            <person name="Thiergart T."/>
            <person name="Pickel B."/>
            <person name="Atanasova L."/>
            <person name="Karlsson M."/>
            <person name="Huettel B."/>
            <person name="Barry K.W."/>
            <person name="Haridas S."/>
            <person name="Chen C."/>
            <person name="Bauer D."/>
            <person name="Andreopoulos W."/>
            <person name="Pangilinan J."/>
            <person name="LaButti K."/>
            <person name="Riley R."/>
            <person name="Lipzen A."/>
            <person name="Clum A."/>
            <person name="Drula E."/>
            <person name="Henrissat B."/>
            <person name="Kohler A."/>
            <person name="Grigoriev I.V."/>
            <person name="Martin F.M."/>
            <person name="Hacquard S."/>
        </authorList>
    </citation>
    <scope>NUCLEOTIDE SEQUENCE</scope>
    <source>
        <strain evidence="2">MPI-SDFR-AT-0120</strain>
    </source>
</reference>
<sequence>MSPLCNVCNDINFATYFLPPRPEDERVWNDVREVTFREIILGAYADVSNRSARCAFCQLACLALHAQRNRFPDDAVVAMGSFAHAKIHAGSSINEKTAYCIRIMARLRTGQRVGHIQLLADDAHLLGISANFLARVPDEAGFDLKQACKWLQICQTNHLNPCSTAGPQPSDLFVIDLDEMCVCLMSQGSEFVALSYCWPSTPYLTLTCANQDELFQKGGLRRVLNKLPRTIQDALDCAAELDFRYLWIDALCIIQDDKHHKDKQIRQMDRVYSCAAITITYKMALATYTLRNTTYPSDILKAFEGVRTVLSDAMQTDFWQGIPENILPLALCWQLQGNFRRRKIELNGQVASSTLFPSWTWAGWDCPVSLNLFVPICACENEAEWFIINDNAMAIRLRVQPDDDTEGAEKDMMLNVVRRSEVDATSPDWRDARILGCWTTRASFVLDGTQHRVSANRHERLWPRSHVFAIKDMQDNTAGCILLPKRFFKRRRGRSFTGEFIAISKSLPQRYWEKPREMQYFDDSVYGTAGRDESWVVNIMMIDRLEDNRALRIAVGVIHEDAWRSASPEATFVKLV</sequence>
<dbReference type="Pfam" id="PF06985">
    <property type="entry name" value="HET"/>
    <property type="match status" value="1"/>
</dbReference>
<evidence type="ECO:0000313" key="3">
    <source>
        <dbReference type="Proteomes" id="UP000813461"/>
    </source>
</evidence>
<gene>
    <name evidence="2" type="ORF">FB567DRAFT_568572</name>
</gene>
<dbReference type="PANTHER" id="PTHR33112:SF12">
    <property type="entry name" value="HETEROKARYON INCOMPATIBILITY DOMAIN-CONTAINING PROTEIN"/>
    <property type="match status" value="1"/>
</dbReference>
<organism evidence="2 3">
    <name type="scientific">Paraphoma chrysanthemicola</name>
    <dbReference type="NCBI Taxonomy" id="798071"/>
    <lineage>
        <taxon>Eukaryota</taxon>
        <taxon>Fungi</taxon>
        <taxon>Dikarya</taxon>
        <taxon>Ascomycota</taxon>
        <taxon>Pezizomycotina</taxon>
        <taxon>Dothideomycetes</taxon>
        <taxon>Pleosporomycetidae</taxon>
        <taxon>Pleosporales</taxon>
        <taxon>Pleosporineae</taxon>
        <taxon>Phaeosphaeriaceae</taxon>
        <taxon>Paraphoma</taxon>
    </lineage>
</organism>
<feature type="domain" description="Heterokaryon incompatibility" evidence="1">
    <location>
        <begin position="191"/>
        <end position="282"/>
    </location>
</feature>
<accession>A0A8K0RC47</accession>